<evidence type="ECO:0000313" key="1">
    <source>
        <dbReference type="EMBL" id="MFC3141160.1"/>
    </source>
</evidence>
<sequence length="268" mass="29921">MTDAPVTVVAGSGPSLAAIDPGRVLASDRIIRVNNFFFEDRFHLGRRVDLAYVSGDPRVVPFLCATLKKARAQYDLREWSAPGGRVARIAGRHLGRLPYRPGPPPDAETAAEIARLTDRYGVKPSSGVQALLLAQAMGARRIILAGIDLYSAENRYVYTPGRHQRDLLGDDLGNRAWDLRLHHPDFDRALIGWLANRPGLTLWRAADVPALNGLLDLAPERDGPRIVVEPKERIEDWAGWAGLYPIRLLKILRRLRRWQRGLTGDLPR</sequence>
<dbReference type="RefSeq" id="WP_275635068.1">
    <property type="nucleotide sequence ID" value="NZ_JARGYD010000018.1"/>
</dbReference>
<dbReference type="EMBL" id="JBHRTB010000002">
    <property type="protein sequence ID" value="MFC3141160.1"/>
    <property type="molecule type" value="Genomic_DNA"/>
</dbReference>
<keyword evidence="2" id="KW-1185">Reference proteome</keyword>
<organism evidence="1 2">
    <name type="scientific">Psychromarinibacter halotolerans</name>
    <dbReference type="NCBI Taxonomy" id="1775175"/>
    <lineage>
        <taxon>Bacteria</taxon>
        <taxon>Pseudomonadati</taxon>
        <taxon>Pseudomonadota</taxon>
        <taxon>Alphaproteobacteria</taxon>
        <taxon>Rhodobacterales</taxon>
        <taxon>Paracoccaceae</taxon>
        <taxon>Psychromarinibacter</taxon>
    </lineage>
</organism>
<dbReference type="SUPFAM" id="SSF102414">
    <property type="entry name" value="Alpha-2,3/8-sialyltransferase CstII"/>
    <property type="match status" value="1"/>
</dbReference>
<gene>
    <name evidence="1" type="ORF">ACFOGP_00450</name>
</gene>
<name>A0ABV7GM59_9RHOB</name>
<comment type="caution">
    <text evidence="1">The sequence shown here is derived from an EMBL/GenBank/DDBJ whole genome shotgun (WGS) entry which is preliminary data.</text>
</comment>
<evidence type="ECO:0000313" key="2">
    <source>
        <dbReference type="Proteomes" id="UP001595632"/>
    </source>
</evidence>
<dbReference type="Proteomes" id="UP001595632">
    <property type="component" value="Unassembled WGS sequence"/>
</dbReference>
<protein>
    <submittedName>
        <fullName evidence="1">Alpha-2,3-sialyltransferase</fullName>
    </submittedName>
</protein>
<reference evidence="2" key="1">
    <citation type="journal article" date="2019" name="Int. J. Syst. Evol. Microbiol.">
        <title>The Global Catalogue of Microorganisms (GCM) 10K type strain sequencing project: providing services to taxonomists for standard genome sequencing and annotation.</title>
        <authorList>
            <consortium name="The Broad Institute Genomics Platform"/>
            <consortium name="The Broad Institute Genome Sequencing Center for Infectious Disease"/>
            <person name="Wu L."/>
            <person name="Ma J."/>
        </authorList>
    </citation>
    <scope>NUCLEOTIDE SEQUENCE [LARGE SCALE GENOMIC DNA]</scope>
    <source>
        <strain evidence="2">KCTC 52366</strain>
    </source>
</reference>
<dbReference type="Gene3D" id="3.90.1480.10">
    <property type="entry name" value="Alpha-2,3-sialyltransferase"/>
    <property type="match status" value="1"/>
</dbReference>
<accession>A0ABV7GM59</accession>
<proteinExistence type="predicted"/>
<dbReference type="Pfam" id="PF06002">
    <property type="entry name" value="CST-I"/>
    <property type="match status" value="1"/>
</dbReference>
<dbReference type="InterPro" id="IPR009251">
    <property type="entry name" value="A-2_3-sialyltransferase"/>
</dbReference>
<dbReference type="InterPro" id="IPR036715">
    <property type="entry name" value="A-2_3-sialylTrfase_sf"/>
</dbReference>